<dbReference type="Pfam" id="PF08401">
    <property type="entry name" value="ArdcN"/>
    <property type="match status" value="1"/>
</dbReference>
<feature type="domain" description="N-terminal" evidence="3">
    <location>
        <begin position="228"/>
        <end position="355"/>
    </location>
</feature>
<evidence type="ECO:0000259" key="3">
    <source>
        <dbReference type="Pfam" id="PF08401"/>
    </source>
</evidence>
<accession>A0A437SWC1</accession>
<proteinExistence type="predicted"/>
<evidence type="ECO:0000256" key="1">
    <source>
        <dbReference type="SAM" id="MobiDB-lite"/>
    </source>
</evidence>
<dbReference type="Gene3D" id="1.10.10.2910">
    <property type="match status" value="1"/>
</dbReference>
<evidence type="ECO:0000259" key="2">
    <source>
        <dbReference type="Pfam" id="PF06114"/>
    </source>
</evidence>
<gene>
    <name evidence="4" type="ORF">EJK17_03300</name>
</gene>
<dbReference type="Proteomes" id="UP000288291">
    <property type="component" value="Unassembled WGS sequence"/>
</dbReference>
<dbReference type="EMBL" id="RXIA01000006">
    <property type="protein sequence ID" value="RVU71235.1"/>
    <property type="molecule type" value="Genomic_DNA"/>
</dbReference>
<dbReference type="InterPro" id="IPR010359">
    <property type="entry name" value="IrrE_HExxH"/>
</dbReference>
<evidence type="ECO:0000313" key="5">
    <source>
        <dbReference type="Proteomes" id="UP000288291"/>
    </source>
</evidence>
<dbReference type="RefSeq" id="WP_103661080.1">
    <property type="nucleotide sequence ID" value="NZ_ML136875.1"/>
</dbReference>
<dbReference type="Pfam" id="PF06114">
    <property type="entry name" value="Peptidase_M78"/>
    <property type="match status" value="1"/>
</dbReference>
<feature type="region of interest" description="Disordered" evidence="1">
    <location>
        <begin position="561"/>
        <end position="614"/>
    </location>
</feature>
<dbReference type="InterPro" id="IPR013610">
    <property type="entry name" value="ArdC_N"/>
</dbReference>
<protein>
    <submittedName>
        <fullName evidence="4">ImmA/IrrE family metallo-endopeptidase</fullName>
    </submittedName>
</protein>
<organism evidence="4 5">
    <name type="scientific">Lactobacillus xujianguonis</name>
    <dbReference type="NCBI Taxonomy" id="2495899"/>
    <lineage>
        <taxon>Bacteria</taxon>
        <taxon>Bacillati</taxon>
        <taxon>Bacillota</taxon>
        <taxon>Bacilli</taxon>
        <taxon>Lactobacillales</taxon>
        <taxon>Lactobacillaceae</taxon>
        <taxon>Lactobacillus</taxon>
    </lineage>
</organism>
<feature type="domain" description="IrrE N-terminal-like" evidence="2">
    <location>
        <begin position="414"/>
        <end position="476"/>
    </location>
</feature>
<feature type="compositionally biased region" description="Basic and acidic residues" evidence="1">
    <location>
        <begin position="585"/>
        <end position="596"/>
    </location>
</feature>
<dbReference type="GO" id="GO:0003697">
    <property type="term" value="F:single-stranded DNA binding"/>
    <property type="evidence" value="ECO:0007669"/>
    <property type="project" value="InterPro"/>
</dbReference>
<comment type="caution">
    <text evidence="4">The sequence shown here is derived from an EMBL/GenBank/DDBJ whole genome shotgun (WGS) entry which is preliminary data.</text>
</comment>
<name>A0A437SWC1_9LACO</name>
<feature type="compositionally biased region" description="Basic and acidic residues" evidence="1">
    <location>
        <begin position="566"/>
        <end position="578"/>
    </location>
</feature>
<keyword evidence="5" id="KW-1185">Reference proteome</keyword>
<dbReference type="AlphaFoldDB" id="A0A437SWC1"/>
<sequence length="614" mass="70136">MSTRSDISILKPDGTVTTQYIHMDGYLSGVGQTLLNNYKTMADAEKIMQLGEYHADSILPEYPKDIASKLKEYKQDKTYVSQGYPSLESMQNALKQYTEYPRDYGQVAKTLNSDIEYHYLYAPNKDGKYQWHTINRDGIEPLTQKSINLEQEIGITEHSPNWQKAPNGQWNAPLNDKELSGLNKGIHQMDQNLKDFNKREKQTSEKSKVHSKKKLDLEAWKKQHTQTVEKLKNGLLEEIEHYTQSPEKVVELLEFINKFHNYSARNALLIQRQRPGAVAVGSFAKFKELGYNVKKGEKGSKIFVPAKITVFYRKDKDGKQSKTSLKLATESEKEKIKKGQIKTYDRTIYKLGTVFDATQTDMPKEKYPELYPNRHQDFKAKNPEQLDLLEQGLRTVAANMNMPVITYDSSMQDVNDPQTAKGYFNTKTNQIVLNQYNTPTENVTVLAHELGHAQLHNNSKQEKGLPRELKEMQAELTSYLYASNYGIDSRKETVNYIAGWTQNGKKFNELPTGVKGQIIAHSTSAAKVLTKATDKVIQQEQARIDGVKSLVSKDVEEKIQQNAKQETIKPENDHKSPVEDIAQSKSDKEQDHRPVVDPKVAAMIRRSKDRGLER</sequence>
<reference evidence="4 5" key="1">
    <citation type="submission" date="2018-12" db="EMBL/GenBank/DDBJ databases">
        <authorList>
            <person name="Meng J."/>
        </authorList>
    </citation>
    <scope>NUCLEOTIDE SEQUENCE [LARGE SCALE GENOMIC DNA]</scope>
    <source>
        <strain evidence="4 5">HT111-2</strain>
    </source>
</reference>
<evidence type="ECO:0000313" key="4">
    <source>
        <dbReference type="EMBL" id="RVU71235.1"/>
    </source>
</evidence>